<dbReference type="Pfam" id="PF18998">
    <property type="entry name" value="Flg_new_2"/>
    <property type="match status" value="12"/>
</dbReference>
<keyword evidence="4" id="KW-1185">Reference proteome</keyword>
<evidence type="ECO:0000256" key="1">
    <source>
        <dbReference type="SAM" id="MobiDB-lite"/>
    </source>
</evidence>
<dbReference type="EMBL" id="JAVDYG010000001">
    <property type="protein sequence ID" value="MDR7362594.1"/>
    <property type="molecule type" value="Genomic_DNA"/>
</dbReference>
<feature type="domain" description="Bacterial repeat" evidence="2">
    <location>
        <begin position="1567"/>
        <end position="1641"/>
    </location>
</feature>
<feature type="domain" description="Bacterial repeat" evidence="2">
    <location>
        <begin position="1085"/>
        <end position="1156"/>
    </location>
</feature>
<feature type="domain" description="Bacterial repeat" evidence="2">
    <location>
        <begin position="1749"/>
        <end position="1805"/>
    </location>
</feature>
<feature type="domain" description="Bacterial repeat" evidence="2">
    <location>
        <begin position="916"/>
        <end position="992"/>
    </location>
</feature>
<comment type="caution">
    <text evidence="3">The sequence shown here is derived from an EMBL/GenBank/DDBJ whole genome shotgun (WGS) entry which is preliminary data.</text>
</comment>
<feature type="domain" description="Bacterial repeat" evidence="2">
    <location>
        <begin position="998"/>
        <end position="1073"/>
    </location>
</feature>
<dbReference type="Proteomes" id="UP001183648">
    <property type="component" value="Unassembled WGS sequence"/>
</dbReference>
<feature type="domain" description="Bacterial repeat" evidence="2">
    <location>
        <begin position="1161"/>
        <end position="1238"/>
    </location>
</feature>
<dbReference type="Gene3D" id="2.60.40.3440">
    <property type="match status" value="2"/>
</dbReference>
<evidence type="ECO:0000259" key="2">
    <source>
        <dbReference type="Pfam" id="PF18998"/>
    </source>
</evidence>
<dbReference type="Pfam" id="PF17963">
    <property type="entry name" value="Big_9"/>
    <property type="match status" value="3"/>
</dbReference>
<feature type="region of interest" description="Disordered" evidence="1">
    <location>
        <begin position="300"/>
        <end position="329"/>
    </location>
</feature>
<name>A0ABU2BWM4_9ACTN</name>
<dbReference type="NCBIfam" id="NF012211">
    <property type="entry name" value="tand_rpt_95"/>
    <property type="match status" value="2"/>
</dbReference>
<feature type="domain" description="Bacterial repeat" evidence="2">
    <location>
        <begin position="1488"/>
        <end position="1563"/>
    </location>
</feature>
<dbReference type="InterPro" id="IPR044060">
    <property type="entry name" value="Bacterial_rp_domain"/>
</dbReference>
<reference evidence="3 4" key="1">
    <citation type="submission" date="2023-07" db="EMBL/GenBank/DDBJ databases">
        <title>Sequencing the genomes of 1000 actinobacteria strains.</title>
        <authorList>
            <person name="Klenk H.-P."/>
        </authorList>
    </citation>
    <scope>NUCLEOTIDE SEQUENCE [LARGE SCALE GENOMIC DNA]</scope>
    <source>
        <strain evidence="3 4">DSM 19426</strain>
    </source>
</reference>
<dbReference type="RefSeq" id="WP_310301899.1">
    <property type="nucleotide sequence ID" value="NZ_BAAAPS010000008.1"/>
</dbReference>
<gene>
    <name evidence="3" type="ORF">J2S63_002147</name>
</gene>
<sequence>MSTPRTPSVSRRGLGVLLPVLLVWAVVCSLTTSPAYAVGSPPTPSDDSFTVVGTDWFDVLGNDSDPDLDQLTVTTTTQGAHGSVTCRSTGACSYTVSGSYTGDDSFTYTVSDGHANTATATVAVYVQAPPDSTNPPTPVPDELTTKAGQAVAANVLTNDNAAAGATMVVTANPSHGSVTCSSAGACTYTPTAGFTGYDGFGYDVTDSFGTSHGTALVTVVASTAGYTESASGAPASLSQGEQATWKAASRSTPANLPQQYAAQHLPGATTVSLTGPHAVQGAPVGAKGWTVGSTSSSVTATPSASALLGSSTTNPLPPPLPPISQGTGGDGHVPIIVGSRVFAFYHHTTPTSVTCIDRQTGGLCPGYPRQITVGTDDVPGPGAVVGTQVWFHPTSLAGYSSYAQYSPVSLYCWDSATDAPCGLAVVDRVETTSDVGASAPVVVAGKLWFGTETGKVYCVDPSTKAPCAGTASISVPMPTGTPQDLQVDVAAHGTRIFLDTYDSAHGGYSIVCADTATSAPCSGWSTAKSVAGQNVVNHHSPSGAADGVCAIMVEGSADPGKCWLDADPATAIDIPAWHVSEDHYSVSVEAEAGTRTLYAIGLYGGGMGCWDWTTGADCTGGRWTNGVVTNDSNGDFLPSGYGATFDGTCAVGLGDPGQVFTVDVNGTSPCTSLSAGGVRRVVDLRDQRCDGTTGAATWQDVKVVEGDLSAGGDFESLDVTVTDATTGAVLAHQEMVGTAGTLSLSGISAVAHPSLALDATAVKAAGKDPWADGNPPRLLLDWNPDPASVCFTTTTTIDCAAPATQNIGISALPAGGTAATAQLTLDRSSQCKQLTVSKAGSGSGTVTSDVGGISCGATCSAYIRSGTPVTLTAANAVGSVFTGWSGGGCSGTGTCVVTPTADTTVTATFVPLRTLTVTKNGTGSGTVVSTPAGISCGSTCSAGFPSGSSVTLTPTAAAGSVFTGWSGGGCTGTSACTLAPTVDTSVTATFAALRTLTVTRAGGGSGSVSSSPAGINCGATCSATFQQGTSVTLTATPAAGSTFSGWSGGGCSGTSTCTVPMAGDTSVTATFVPATATLTVSRAGAGSGTVTSNPAGIDCGSTCSTTFTQGTQVTLSAAASSGSVFSGWSGGGCTGTGTCVVTMSTATTVTATFAKAQRTLTVTKAGTGSGTVSSSPAGISCGATCATSYADGTQVTLTATPAAGSTFAGWSGGGCTGTSTCVVTMSADTTATATFTATQPVLTVAKAGTGTGGVTSSPAGIDCGSTCASSFASGTQVTLTATPTAGSVFAGWSGGGCTGTGTCVVTVTSSLTVTATFTNNQPVLSVTRSGSGSGTVTSNPAGIDCGSTCSAAYADGTSVTLSATPAAGSRFAGWSGGGCSGTGTCVVTVGPGVTVTATFVQQRTLTVTKAGSGSGTVTSNPAGIDCGSTCSAAYDDGTSVTLSADPAAGSAFTGWSGGGCSGQGLCTVTLASATSVTATFTPLVTLTVTRAGSGSGTVTSNPARISCPSTCTADFVAGTTVTLTATASAGADFTGWSGGGCSGTSTCVVTLTSATSVTATFTARHLLTVQTTGSGSVTSSPAGISCGATCTASFAGGSTVTLTPTAAAGWVFSGWTGACTGAGSCSVTMSTDRTVGATFVQSHTLTVTKAGSGSGSVTSSPAGISCGATCAKAFPAGTQVTLTAAPAAGSTFTGWSGGGCSGTSTCVVTMTGDTSVTATFTPTTHTLTVTRSGTGSGAVSSSPAGISCGSTCKATYPSGASVTLTAAPGAGSVFTGWGGACSGTAKTCVLTMGVDRSVTAGFAKSNQPPVAKNDGPYVIAPGGVLCVGRLVSGCTKHVTNGVLANDRDPDGTLKSAKVDSISFAAAEYTWYANGSFVYRAGAGTSKVLTKTITYHAVDNLGASSNKATVTIKIGPIGVRDRASVTGGRTLTVGAPKGAPGVGVLANDLLIPGTSWTKAVLISTTIPDGQLVWRANGSFTFSPRKVKSNLTRTIVYQGVDSAGHRTQRTTVTLSVLH</sequence>
<feature type="domain" description="Bacterial repeat" evidence="2">
    <location>
        <begin position="1646"/>
        <end position="1722"/>
    </location>
</feature>
<accession>A0ABU2BWM4</accession>
<feature type="domain" description="Bacterial repeat" evidence="2">
    <location>
        <begin position="844"/>
        <end position="910"/>
    </location>
</feature>
<feature type="domain" description="Bacterial repeat" evidence="2">
    <location>
        <begin position="1327"/>
        <end position="1401"/>
    </location>
</feature>
<proteinExistence type="predicted"/>
<organism evidence="3 4">
    <name type="scientific">Nocardioides marmoribigeumensis</name>
    <dbReference type="NCBI Taxonomy" id="433649"/>
    <lineage>
        <taxon>Bacteria</taxon>
        <taxon>Bacillati</taxon>
        <taxon>Actinomycetota</taxon>
        <taxon>Actinomycetes</taxon>
        <taxon>Propionibacteriales</taxon>
        <taxon>Nocardioidaceae</taxon>
        <taxon>Nocardioides</taxon>
    </lineage>
</organism>
<evidence type="ECO:0000313" key="3">
    <source>
        <dbReference type="EMBL" id="MDR7362594.1"/>
    </source>
</evidence>
<evidence type="ECO:0000313" key="4">
    <source>
        <dbReference type="Proteomes" id="UP001183648"/>
    </source>
</evidence>
<protein>
    <recommendedName>
        <fullName evidence="2">Bacterial repeat domain-containing protein</fullName>
    </recommendedName>
</protein>
<feature type="domain" description="Bacterial repeat" evidence="2">
    <location>
        <begin position="1406"/>
        <end position="1481"/>
    </location>
</feature>
<feature type="domain" description="Bacterial repeat" evidence="2">
    <location>
        <begin position="1266"/>
        <end position="1321"/>
    </location>
</feature>